<evidence type="ECO:0000256" key="2">
    <source>
        <dbReference type="SAM" id="SignalP"/>
    </source>
</evidence>
<sequence length="391" mass="44626">MKFLLIGLMLAIPPSWAEVYDGSSHPNNFRRIAGINLILNYNALPKMGKLSDDRLGWSESYWPSNKGGVAYRWNHPNPEPFKYRLHSREELAKMSQEELGKLSPAELYDIANNDYNYTLTRRAFNLYSPRDLWWEGICHGWAQAAINYPEPEPVVVTNAAGIKVPFGSSDVKALLAMHEAYNYKGEIFGFVGRRCKVNGKVEGEGDDRDRPEHRMYPPRELAESPDCRDVNAGAFHVVITNMIGLLGKGFVADIDRFNDVWNQPIHSYSTSDVRDVEVTPAHRAQGIAKRVHVRLKMTYGEELKFFTPELAASGARNFVSKQPVTLTPHQEFRSKDYEYIVEIDGSGKVIGGEWISSTRPDFMWMYGRSKNFKNSPMPLANLKFVYRPLRR</sequence>
<dbReference type="EMBL" id="CP139487">
    <property type="protein sequence ID" value="WPU64497.1"/>
    <property type="molecule type" value="Genomic_DNA"/>
</dbReference>
<evidence type="ECO:0000256" key="1">
    <source>
        <dbReference type="SAM" id="MobiDB-lite"/>
    </source>
</evidence>
<keyword evidence="4" id="KW-1185">Reference proteome</keyword>
<dbReference type="InterPro" id="IPR032048">
    <property type="entry name" value="TGase_elicitor"/>
</dbReference>
<dbReference type="AlphaFoldDB" id="A0AAX4HMG5"/>
<protein>
    <submittedName>
        <fullName evidence="3">Uncharacterized protein</fullName>
    </submittedName>
</protein>
<gene>
    <name evidence="3" type="ORF">SOO65_17520</name>
</gene>
<proteinExistence type="predicted"/>
<dbReference type="Pfam" id="PF16683">
    <property type="entry name" value="TGase_elicitor"/>
    <property type="match status" value="1"/>
</dbReference>
<dbReference type="RefSeq" id="WP_321393404.1">
    <property type="nucleotide sequence ID" value="NZ_CP139487.1"/>
</dbReference>
<reference evidence="3 4" key="1">
    <citation type="submission" date="2023-11" db="EMBL/GenBank/DDBJ databases">
        <title>Peredibacter starrii A3.12.</title>
        <authorList>
            <person name="Mitchell R.J."/>
        </authorList>
    </citation>
    <scope>NUCLEOTIDE SEQUENCE [LARGE SCALE GENOMIC DNA]</scope>
    <source>
        <strain evidence="3 4">A3.12</strain>
    </source>
</reference>
<dbReference type="GO" id="GO:0016755">
    <property type="term" value="F:aminoacyltransferase activity"/>
    <property type="evidence" value="ECO:0007669"/>
    <property type="project" value="InterPro"/>
</dbReference>
<accession>A0AAX4HMG5</accession>
<evidence type="ECO:0000313" key="3">
    <source>
        <dbReference type="EMBL" id="WPU64497.1"/>
    </source>
</evidence>
<feature type="chain" id="PRO_5043982570" evidence="2">
    <location>
        <begin position="18"/>
        <end position="391"/>
    </location>
</feature>
<feature type="signal peptide" evidence="2">
    <location>
        <begin position="1"/>
        <end position="17"/>
    </location>
</feature>
<feature type="region of interest" description="Disordered" evidence="1">
    <location>
        <begin position="201"/>
        <end position="222"/>
    </location>
</feature>
<name>A0AAX4HMG5_9BACT</name>
<dbReference type="KEGG" id="psti:SOO65_17520"/>
<keyword evidence="2" id="KW-0732">Signal</keyword>
<dbReference type="Proteomes" id="UP001324634">
    <property type="component" value="Chromosome"/>
</dbReference>
<evidence type="ECO:0000313" key="4">
    <source>
        <dbReference type="Proteomes" id="UP001324634"/>
    </source>
</evidence>
<organism evidence="3 4">
    <name type="scientific">Peredibacter starrii</name>
    <dbReference type="NCBI Taxonomy" id="28202"/>
    <lineage>
        <taxon>Bacteria</taxon>
        <taxon>Pseudomonadati</taxon>
        <taxon>Bdellovibrionota</taxon>
        <taxon>Bacteriovoracia</taxon>
        <taxon>Bacteriovoracales</taxon>
        <taxon>Bacteriovoracaceae</taxon>
        <taxon>Peredibacter</taxon>
    </lineage>
</organism>